<keyword evidence="2" id="KW-1185">Reference proteome</keyword>
<dbReference type="Proteomes" id="UP000326944">
    <property type="component" value="Chromosome"/>
</dbReference>
<evidence type="ECO:0000313" key="1">
    <source>
        <dbReference type="EMBL" id="QFR50373.1"/>
    </source>
</evidence>
<dbReference type="EMBL" id="CP043617">
    <property type="protein sequence ID" value="QFR50373.1"/>
    <property type="molecule type" value="Genomic_DNA"/>
</dbReference>
<protein>
    <submittedName>
        <fullName evidence="1">Uncharacterized protein</fullName>
    </submittedName>
</protein>
<name>A0A5P8P3N5_9BACT</name>
<dbReference type="InterPro" id="IPR052354">
    <property type="entry name" value="Cell_Wall_Dynamics_Protein"/>
</dbReference>
<evidence type="ECO:0000313" key="2">
    <source>
        <dbReference type="Proteomes" id="UP000326944"/>
    </source>
</evidence>
<accession>A0A5P8P3N5</accession>
<reference evidence="1 2" key="1">
    <citation type="submission" date="2019-09" db="EMBL/GenBank/DDBJ databases">
        <title>Sulfurimonas gotlandica sp. nov., a chemoautotrophic and psychrotolerant epsilonproteobacterium isolated from a pelagic redoxcline, and an emended description of the genus Sulfurimonas.</title>
        <authorList>
            <person name="Wang S."/>
            <person name="Jiang L."/>
            <person name="Shao S."/>
        </authorList>
    </citation>
    <scope>NUCLEOTIDE SEQUENCE [LARGE SCALE GENOMIC DNA]</scope>
    <source>
        <strain evidence="1 2">GYSZ_1</strain>
    </source>
</reference>
<organism evidence="1 2">
    <name type="scientific">Sulfurimonas lithotrophica</name>
    <dbReference type="NCBI Taxonomy" id="2590022"/>
    <lineage>
        <taxon>Bacteria</taxon>
        <taxon>Pseudomonadati</taxon>
        <taxon>Campylobacterota</taxon>
        <taxon>Epsilonproteobacteria</taxon>
        <taxon>Campylobacterales</taxon>
        <taxon>Sulfurimonadaceae</taxon>
        <taxon>Sulfurimonas</taxon>
    </lineage>
</organism>
<dbReference type="PANTHER" id="PTHR34408:SF1">
    <property type="entry name" value="GLYCOSYL HYDROLASE FAMILY 19 DOMAIN-CONTAINING PROTEIN HI_1415"/>
    <property type="match status" value="1"/>
</dbReference>
<dbReference type="AlphaFoldDB" id="A0A5P8P3N5"/>
<dbReference type="PANTHER" id="PTHR34408">
    <property type="entry name" value="FAMILY PROTEIN, PUTATIVE-RELATED"/>
    <property type="match status" value="1"/>
</dbReference>
<sequence>MNKYGLEQNIVLRVDADGFKNSDNINVKLTLLDKDEKELGVKEDTTAIENEIGKYPFIIKDIAEELNIEDMNQIKYIKGWIDTDGDGKVDYDEEVMLEVGNGCNLDLDKFKQIFPNATDEKRESVLEVFNKYCQAFEINTPLRVAHFFAQVKEEVGETINFKNENLNYSAKRLKSRVSIVDDDGQQKSRGPFSYFLEHHSEAELYGSIRSIGQEANQEAIANRAYANRLGNGNVESGDGWNFRGKGFIQLTGRTNYENTNNEIQAKAPEANIDIINNPESILTIEGAMVSSMAYWTMNNLNVKADNAGWDRENVDTITNVVNSYTESREDRKENFDLIKSILDS</sequence>
<gene>
    <name evidence="1" type="ORF">FJR48_11805</name>
</gene>
<dbReference type="RefSeq" id="WP_152308321.1">
    <property type="nucleotide sequence ID" value="NZ_CP043617.1"/>
</dbReference>
<dbReference type="OrthoDB" id="1491023at2"/>
<dbReference type="SUPFAM" id="SSF53955">
    <property type="entry name" value="Lysozyme-like"/>
    <property type="match status" value="1"/>
</dbReference>
<dbReference type="KEGG" id="sulg:FJR48_11805"/>
<dbReference type="Gene3D" id="1.10.530.10">
    <property type="match status" value="1"/>
</dbReference>
<proteinExistence type="predicted"/>
<dbReference type="InterPro" id="IPR023346">
    <property type="entry name" value="Lysozyme-like_dom_sf"/>
</dbReference>